<dbReference type="EMBL" id="GBXI01009951">
    <property type="protein sequence ID" value="JAD04341.1"/>
    <property type="molecule type" value="Transcribed_RNA"/>
</dbReference>
<accession>A0A0A1X0E9</accession>
<dbReference type="InterPro" id="IPR032707">
    <property type="entry name" value="MYCBPAP"/>
</dbReference>
<sequence>MEVNSFINAFSPPSSMSTDHPEQQGEHPGMFVHNRRIVLELVNKIFDNKRGNVELSSSHCSSLAKKPSVYSYDNRLKYWKDMLEQRKLVQANIQEKTGKAPAQVLFNRAVTVDERDKQTVRRLLDYAERLNPLTILHRQEGILPEYIDCSRCQHVHALHETLPKAERDGEKIVEIAGLPLVTKEEQLGKPREQGAHKKSDWLRSKVLEERIEGKREDIERVIEFYPDIDKLQIVGESFDKMHTLRHNADIQYIGEEKIHTISQDSSICEPTAQAAAIVEPTPQPDYSVRINEHIFLLTEKRSSKYVELEVRFECEPFEKVVKRVLHLENLGKRVLSCEWVHRPYFDKNANLLKAYDDEFIFQHKPFRLTSGETMDVVVQFQPRRADITKQKWMLKIDPQFFCRKVDAVVVRLSGKCKPAPEYIAKIRAVQTEVLNKSNTKMVRQITTRLASLTPLIKLPEVICPYKRTLTELELFEFYNPGYRCERYHDIQLLKGLYQRLKKPREPAWDLSIETLKALILRQESPDKRALYFVEMISLLEEMRGRPPIEFDERILDNTERERTCYVYVRGIISTGIDEWEELTLTIEEAFLKVAWKEYIENYSNTPGEGAGGDAEHIEVLLNEFDEEELKMWLAKELRHRKAFRDTLYMQTYTHLCNFIEDIVSVIESTDIV</sequence>
<protein>
    <submittedName>
        <fullName evidence="2">Synembryn-A</fullName>
    </submittedName>
</protein>
<dbReference type="Pfam" id="PF14646">
    <property type="entry name" value="MYCBPAP"/>
    <property type="match status" value="1"/>
</dbReference>
<reference evidence="2" key="2">
    <citation type="journal article" date="2015" name="Gigascience">
        <title>Reconstructing a comprehensive transcriptome assembly of a white-pupal translocated strain of the pest fruit fly Bactrocera cucurbitae.</title>
        <authorList>
            <person name="Sim S.B."/>
            <person name="Calla B."/>
            <person name="Hall B."/>
            <person name="DeRego T."/>
            <person name="Geib S.M."/>
        </authorList>
    </citation>
    <scope>NUCLEOTIDE SEQUENCE</scope>
</reference>
<name>A0A0A1X0E9_ZEUCU</name>
<evidence type="ECO:0000256" key="1">
    <source>
        <dbReference type="SAM" id="MobiDB-lite"/>
    </source>
</evidence>
<reference evidence="2" key="1">
    <citation type="submission" date="2014-11" db="EMBL/GenBank/DDBJ databases">
        <authorList>
            <person name="Geib S."/>
        </authorList>
    </citation>
    <scope>NUCLEOTIDE SEQUENCE</scope>
</reference>
<proteinExistence type="predicted"/>
<gene>
    <name evidence="2" type="primary">ric8a</name>
    <name evidence="2" type="ORF">g.3624</name>
</gene>
<evidence type="ECO:0000313" key="2">
    <source>
        <dbReference type="EMBL" id="JAD04341.1"/>
    </source>
</evidence>
<dbReference type="PANTHER" id="PTHR48421:SF1">
    <property type="entry name" value="MYCBP-ASSOCIATED PROTEIN"/>
    <property type="match status" value="1"/>
</dbReference>
<feature type="compositionally biased region" description="Polar residues" evidence="1">
    <location>
        <begin position="1"/>
        <end position="18"/>
    </location>
</feature>
<dbReference type="AlphaFoldDB" id="A0A0A1X0E9"/>
<dbReference type="PANTHER" id="PTHR48421">
    <property type="entry name" value="MYCBP-ASSOCIATED PROTEIN"/>
    <property type="match status" value="1"/>
</dbReference>
<organism evidence="2">
    <name type="scientific">Zeugodacus cucurbitae</name>
    <name type="common">Melon fruit fly</name>
    <name type="synonym">Bactrocera cucurbitae</name>
    <dbReference type="NCBI Taxonomy" id="28588"/>
    <lineage>
        <taxon>Eukaryota</taxon>
        <taxon>Metazoa</taxon>
        <taxon>Ecdysozoa</taxon>
        <taxon>Arthropoda</taxon>
        <taxon>Hexapoda</taxon>
        <taxon>Insecta</taxon>
        <taxon>Pterygota</taxon>
        <taxon>Neoptera</taxon>
        <taxon>Endopterygota</taxon>
        <taxon>Diptera</taxon>
        <taxon>Brachycera</taxon>
        <taxon>Muscomorpha</taxon>
        <taxon>Tephritoidea</taxon>
        <taxon>Tephritidae</taxon>
        <taxon>Zeugodacus</taxon>
        <taxon>Zeugodacus</taxon>
    </lineage>
</organism>
<feature type="region of interest" description="Disordered" evidence="1">
    <location>
        <begin position="1"/>
        <end position="28"/>
    </location>
</feature>